<evidence type="ECO:0000256" key="4">
    <source>
        <dbReference type="ARBA" id="ARBA00022741"/>
    </source>
</evidence>
<keyword evidence="8" id="KW-1185">Reference proteome</keyword>
<dbReference type="SMART" id="SM00382">
    <property type="entry name" value="AAA"/>
    <property type="match status" value="1"/>
</dbReference>
<keyword evidence="3" id="KW-0536">Nodulation</keyword>
<protein>
    <submittedName>
        <fullName evidence="7">PQQ-dependent alcohol dehydrogenase-associated ABC transporter ATP-binding protein</fullName>
    </submittedName>
</protein>
<dbReference type="InterPro" id="IPR003439">
    <property type="entry name" value="ABC_transporter-like_ATP-bd"/>
</dbReference>
<evidence type="ECO:0000259" key="6">
    <source>
        <dbReference type="PROSITE" id="PS50893"/>
    </source>
</evidence>
<dbReference type="HOGENOM" id="CLU_000604_1_2_5"/>
<dbReference type="InterPro" id="IPR027417">
    <property type="entry name" value="P-loop_NTPase"/>
</dbReference>
<gene>
    <name evidence="7" type="ORF">RGR602_PC01582</name>
</gene>
<keyword evidence="7" id="KW-0614">Plasmid</keyword>
<dbReference type="GO" id="GO:0005524">
    <property type="term" value="F:ATP binding"/>
    <property type="evidence" value="ECO:0007669"/>
    <property type="project" value="UniProtKB-KW"/>
</dbReference>
<evidence type="ECO:0000256" key="3">
    <source>
        <dbReference type="ARBA" id="ARBA00022458"/>
    </source>
</evidence>
<dbReference type="AlphaFoldDB" id="A0A0B4XG45"/>
<proteinExistence type="inferred from homology"/>
<evidence type="ECO:0000313" key="8">
    <source>
        <dbReference type="Proteomes" id="UP000031368"/>
    </source>
</evidence>
<dbReference type="NCBIfam" id="TIGR03864">
    <property type="entry name" value="PQQ_ABC_ATP"/>
    <property type="match status" value="1"/>
</dbReference>
<dbReference type="GO" id="GO:0016887">
    <property type="term" value="F:ATP hydrolysis activity"/>
    <property type="evidence" value="ECO:0007669"/>
    <property type="project" value="InterPro"/>
</dbReference>
<dbReference type="SUPFAM" id="SSF52540">
    <property type="entry name" value="P-loop containing nucleoside triphosphate hydrolases"/>
    <property type="match status" value="1"/>
</dbReference>
<dbReference type="PROSITE" id="PS00211">
    <property type="entry name" value="ABC_TRANSPORTER_1"/>
    <property type="match status" value="1"/>
</dbReference>
<dbReference type="PROSITE" id="PS50893">
    <property type="entry name" value="ABC_TRANSPORTER_2"/>
    <property type="match status" value="1"/>
</dbReference>
<dbReference type="Proteomes" id="UP000031368">
    <property type="component" value="Plasmid pRgalR602c"/>
</dbReference>
<dbReference type="InterPro" id="IPR050763">
    <property type="entry name" value="ABC_transporter_ATP-binding"/>
</dbReference>
<dbReference type="KEGG" id="rga:RGR602_PC01582"/>
<dbReference type="Gene3D" id="3.40.50.300">
    <property type="entry name" value="P-loop containing nucleotide triphosphate hydrolases"/>
    <property type="match status" value="1"/>
</dbReference>
<dbReference type="InterPro" id="IPR003593">
    <property type="entry name" value="AAA+_ATPase"/>
</dbReference>
<name>A0A0B4XG45_9HYPH</name>
<evidence type="ECO:0000256" key="1">
    <source>
        <dbReference type="ARBA" id="ARBA00005417"/>
    </source>
</evidence>
<dbReference type="RefSeq" id="WP_052451836.1">
    <property type="nucleotide sequence ID" value="NZ_CP006880.1"/>
</dbReference>
<keyword evidence="2" id="KW-0813">Transport</keyword>
<keyword evidence="4" id="KW-0547">Nucleotide-binding</keyword>
<sequence length="268" mass="29308">MKLESRLDETSNRQESAALAALELTSVSYSYGQRKALDNVSFSIEPSRFTVLLGLNGAGKTTLFSLVSHLFSPPAGRIRVFGQDIDRNPGPALRHLGIVFQARTLDLDLSVRQNLLYHASLHGIGSRVARQRIDELLRSIDMSDRIEEKVRGLSGGQIRRVEIVRALLHRPSLLLLDEATVGLDIKSRATILRDIRALVEHAGISVLWATHLIDEVGQADQILVLDQGKLVADGPVSAILAHTGTETINQAFSKLTGIADMNIRGGKQ</sequence>
<keyword evidence="5 7" id="KW-0067">ATP-binding</keyword>
<organism evidence="7 8">
    <name type="scientific">Rhizobium gallicum bv. gallicum R602sp</name>
    <dbReference type="NCBI Taxonomy" id="1041138"/>
    <lineage>
        <taxon>Bacteria</taxon>
        <taxon>Pseudomonadati</taxon>
        <taxon>Pseudomonadota</taxon>
        <taxon>Alphaproteobacteria</taxon>
        <taxon>Hyphomicrobiales</taxon>
        <taxon>Rhizobiaceae</taxon>
        <taxon>Rhizobium/Agrobacterium group</taxon>
        <taxon>Rhizobium</taxon>
    </lineage>
</organism>
<dbReference type="InterPro" id="IPR022467">
    <property type="entry name" value="ABC_transprt_ATP-bd_su_PQQ"/>
</dbReference>
<evidence type="ECO:0000256" key="2">
    <source>
        <dbReference type="ARBA" id="ARBA00022448"/>
    </source>
</evidence>
<evidence type="ECO:0000313" key="7">
    <source>
        <dbReference type="EMBL" id="AJD45608.1"/>
    </source>
</evidence>
<evidence type="ECO:0000256" key="5">
    <source>
        <dbReference type="ARBA" id="ARBA00022840"/>
    </source>
</evidence>
<dbReference type="Pfam" id="PF00005">
    <property type="entry name" value="ABC_tran"/>
    <property type="match status" value="1"/>
</dbReference>
<reference evidence="7 8" key="1">
    <citation type="submission" date="2013-11" db="EMBL/GenBank/DDBJ databases">
        <title>Complete genome sequence of Rhizobium gallicum bv. gallicum R602.</title>
        <authorList>
            <person name="Bustos P."/>
            <person name="Santamaria R.I."/>
            <person name="Lozano L."/>
            <person name="Acosta J.L."/>
            <person name="Ormeno-Orrillo E."/>
            <person name="Rogel M.A."/>
            <person name="Romero D."/>
            <person name="Cevallos M.A."/>
            <person name="Martinez-Romero E."/>
            <person name="Gonzalez V."/>
        </authorList>
    </citation>
    <scope>NUCLEOTIDE SEQUENCE [LARGE SCALE GENOMIC DNA]</scope>
    <source>
        <strain evidence="7 8">R602</strain>
        <plasmid evidence="7 8">pRgalR602c</plasmid>
    </source>
</reference>
<dbReference type="PANTHER" id="PTHR42711:SF5">
    <property type="entry name" value="ABC TRANSPORTER ATP-BINDING PROTEIN NATA"/>
    <property type="match status" value="1"/>
</dbReference>
<dbReference type="InterPro" id="IPR017871">
    <property type="entry name" value="ABC_transporter-like_CS"/>
</dbReference>
<comment type="similarity">
    <text evidence="1">Belongs to the ABC transporter superfamily.</text>
</comment>
<dbReference type="EMBL" id="CP006880">
    <property type="protein sequence ID" value="AJD45608.1"/>
    <property type="molecule type" value="Genomic_DNA"/>
</dbReference>
<dbReference type="PANTHER" id="PTHR42711">
    <property type="entry name" value="ABC TRANSPORTER ATP-BINDING PROTEIN"/>
    <property type="match status" value="1"/>
</dbReference>
<geneLocation type="plasmid" evidence="7 8">
    <name>pRgalR602c</name>
</geneLocation>
<feature type="domain" description="ABC transporter" evidence="6">
    <location>
        <begin position="22"/>
        <end position="252"/>
    </location>
</feature>
<accession>A0A0B4XG45</accession>